<protein>
    <recommendedName>
        <fullName evidence="1">NodB homology domain-containing protein</fullName>
    </recommendedName>
</protein>
<evidence type="ECO:0000313" key="2">
    <source>
        <dbReference type="EMBL" id="SVB43114.1"/>
    </source>
</evidence>
<sequence>MLSTHGRYEFSPIDERPDYSWPDGKRLAVYIALNVEQFAWDKSVESAIAPSGMHNKQSVFAWRDYGNRVGFWRLMDLFDELDIPIQAQLNSEIYDHAPQIAERLRARGDEFLGHGITNSEEQGGRGEDEERTLIKTATEAITVNEGTAPTGYMSPWLSQSETTLDLLSEAGYRYNMDWCCDDQPIWMKTRHKPILAMPYPVELNDNRYIVLHKMTPEQYADAIIDNFDEMLEQSVNQPLVFPISLHTFVVGQPFRLRHLRRALKHITGHHDKIWLTRPGDICRHIEGLPVGTVPGS</sequence>
<dbReference type="InterPro" id="IPR002509">
    <property type="entry name" value="NODB_dom"/>
</dbReference>
<dbReference type="InterPro" id="IPR011330">
    <property type="entry name" value="Glyco_hydro/deAcase_b/a-brl"/>
</dbReference>
<gene>
    <name evidence="2" type="ORF">METZ01_LOCUS195968</name>
</gene>
<accession>A0A382DYZ6</accession>
<name>A0A382DYZ6_9ZZZZ</name>
<dbReference type="PANTHER" id="PTHR43123">
    <property type="entry name" value="POLYSACCHARIDE DEACETYLASE-RELATED"/>
    <property type="match status" value="1"/>
</dbReference>
<proteinExistence type="predicted"/>
<evidence type="ECO:0000259" key="1">
    <source>
        <dbReference type="Pfam" id="PF01522"/>
    </source>
</evidence>
<dbReference type="AlphaFoldDB" id="A0A382DYZ6"/>
<dbReference type="Pfam" id="PF01522">
    <property type="entry name" value="Polysacc_deac_1"/>
    <property type="match status" value="1"/>
</dbReference>
<dbReference type="GO" id="GO:0016810">
    <property type="term" value="F:hydrolase activity, acting on carbon-nitrogen (but not peptide) bonds"/>
    <property type="evidence" value="ECO:0007669"/>
    <property type="project" value="InterPro"/>
</dbReference>
<dbReference type="CDD" id="cd10979">
    <property type="entry name" value="CE4_PuuE_like"/>
    <property type="match status" value="1"/>
</dbReference>
<dbReference type="PANTHER" id="PTHR43123:SF4">
    <property type="entry name" value="POLYSACCHARIDE DEACETYLASE"/>
    <property type="match status" value="1"/>
</dbReference>
<dbReference type="EMBL" id="UINC01041607">
    <property type="protein sequence ID" value="SVB43114.1"/>
    <property type="molecule type" value="Genomic_DNA"/>
</dbReference>
<dbReference type="SUPFAM" id="SSF88713">
    <property type="entry name" value="Glycoside hydrolase/deacetylase"/>
    <property type="match status" value="1"/>
</dbReference>
<dbReference type="Gene3D" id="3.20.20.370">
    <property type="entry name" value="Glycoside hydrolase/deacetylase"/>
    <property type="match status" value="1"/>
</dbReference>
<feature type="domain" description="NodB homology" evidence="1">
    <location>
        <begin position="56"/>
        <end position="174"/>
    </location>
</feature>
<reference evidence="2" key="1">
    <citation type="submission" date="2018-05" db="EMBL/GenBank/DDBJ databases">
        <authorList>
            <person name="Lanie J.A."/>
            <person name="Ng W.-L."/>
            <person name="Kazmierczak K.M."/>
            <person name="Andrzejewski T.M."/>
            <person name="Davidsen T.M."/>
            <person name="Wayne K.J."/>
            <person name="Tettelin H."/>
            <person name="Glass J.I."/>
            <person name="Rusch D."/>
            <person name="Podicherti R."/>
            <person name="Tsui H.-C.T."/>
            <person name="Winkler M.E."/>
        </authorList>
    </citation>
    <scope>NUCLEOTIDE SEQUENCE</scope>
</reference>
<dbReference type="GO" id="GO:0005975">
    <property type="term" value="P:carbohydrate metabolic process"/>
    <property type="evidence" value="ECO:0007669"/>
    <property type="project" value="InterPro"/>
</dbReference>
<organism evidence="2">
    <name type="scientific">marine metagenome</name>
    <dbReference type="NCBI Taxonomy" id="408172"/>
    <lineage>
        <taxon>unclassified sequences</taxon>
        <taxon>metagenomes</taxon>
        <taxon>ecological metagenomes</taxon>
    </lineage>
</organism>